<dbReference type="InterPro" id="IPR011990">
    <property type="entry name" value="TPR-like_helical_dom_sf"/>
</dbReference>
<dbReference type="EMBL" id="CBXV010000003">
    <property type="protein sequence ID" value="CDM64857.1"/>
    <property type="molecule type" value="Genomic_DNA"/>
</dbReference>
<reference evidence="2 3" key="2">
    <citation type="submission" date="2015-01" db="EMBL/GenBank/DDBJ databases">
        <title>Complete genome sequence of Pyrinomonas methylaliphatogenes type strain K22T.</title>
        <authorList>
            <person name="Lee K.C.Y."/>
            <person name="Power J.F."/>
            <person name="Dunfield P.F."/>
            <person name="Morgan X.C."/>
            <person name="Huttenhower C."/>
            <person name="Stott M.B."/>
        </authorList>
    </citation>
    <scope>NUCLEOTIDE SEQUENCE [LARGE SCALE GENOMIC DNA]</scope>
    <source>
        <strain evidence="2 3">K22</strain>
    </source>
</reference>
<name>A0A0B6WVR0_9BACT</name>
<proteinExistence type="predicted"/>
<gene>
    <name evidence="2" type="ORF">PYK22_00852</name>
</gene>
<feature type="region of interest" description="Disordered" evidence="1">
    <location>
        <begin position="55"/>
        <end position="80"/>
    </location>
</feature>
<evidence type="ECO:0000313" key="3">
    <source>
        <dbReference type="Proteomes" id="UP000031518"/>
    </source>
</evidence>
<sequence>MEGRALLLLDQVLASLKELDKAEPRIRAQAQIADLLWKHDAPRARRLLEQAFRAAGELKDERPPSPSGDRRSPLPPAPPSRIVLQGEILRIAIKHDAKLAEQLVRTIAEDAGRPEERSAKDVAPDGMDRLFNRSLILLQMAMTIMESDHVLAARLARQSLDTGINPLLPSVLLTLKTHDRARADEIYRAALQKLQQQPVEEALMSLHVYAMPSGVFTLLPSNLGAKEREALSDDPELAREYLEVAFTKLTECAESLRAGAEQGTRKEFFCFTTAQMLLPAYDRYLPDKSAMMRAVRDELQRRVGDGADLFNPFAEKESAQELLSRAENEKEEFKRDMIYLRAVQKLLGERRFDEAIAAADKIKNEEFKSLIADAARMQAAFLHMSEGDFDTAIRYARAISKVQMQASIFASMAQKALDRNDLARATELVEEARKFIERSEDGPDKMRALVITAGVMARFGSLRAFELMRRGVELANWLDEKGQSSSDPFSTVFIAFLPENPLSVEMPLRLLARADFERALELACGFKNPERRTMAQIAVTRSALSENDSFDAIGSCVDQGNRV</sequence>
<accession>A0A0B6WVR0</accession>
<reference evidence="2 3" key="1">
    <citation type="submission" date="2013-12" db="EMBL/GenBank/DDBJ databases">
        <authorList>
            <person name="Stott M."/>
        </authorList>
    </citation>
    <scope>NUCLEOTIDE SEQUENCE [LARGE SCALE GENOMIC DNA]</scope>
    <source>
        <strain evidence="2 3">K22</strain>
    </source>
</reference>
<evidence type="ECO:0000256" key="1">
    <source>
        <dbReference type="SAM" id="MobiDB-lite"/>
    </source>
</evidence>
<feature type="compositionally biased region" description="Basic and acidic residues" evidence="1">
    <location>
        <begin position="56"/>
        <end position="72"/>
    </location>
</feature>
<organism evidence="2 3">
    <name type="scientific">Pyrinomonas methylaliphatogenes</name>
    <dbReference type="NCBI Taxonomy" id="454194"/>
    <lineage>
        <taxon>Bacteria</taxon>
        <taxon>Pseudomonadati</taxon>
        <taxon>Acidobacteriota</taxon>
        <taxon>Blastocatellia</taxon>
        <taxon>Blastocatellales</taxon>
        <taxon>Pyrinomonadaceae</taxon>
        <taxon>Pyrinomonas</taxon>
    </lineage>
</organism>
<protein>
    <submittedName>
        <fullName evidence="2">Uncharacterized protein</fullName>
    </submittedName>
</protein>
<dbReference type="Gene3D" id="1.25.40.10">
    <property type="entry name" value="Tetratricopeptide repeat domain"/>
    <property type="match status" value="1"/>
</dbReference>
<dbReference type="Proteomes" id="UP000031518">
    <property type="component" value="Unassembled WGS sequence"/>
</dbReference>
<keyword evidence="3" id="KW-1185">Reference proteome</keyword>
<evidence type="ECO:0000313" key="2">
    <source>
        <dbReference type="EMBL" id="CDM64857.1"/>
    </source>
</evidence>
<dbReference type="AlphaFoldDB" id="A0A0B6WVR0"/>